<organism evidence="1 2">
    <name type="scientific">Paenibacillus albilobatus</name>
    <dbReference type="NCBI Taxonomy" id="2716884"/>
    <lineage>
        <taxon>Bacteria</taxon>
        <taxon>Bacillati</taxon>
        <taxon>Bacillota</taxon>
        <taxon>Bacilli</taxon>
        <taxon>Bacillales</taxon>
        <taxon>Paenibacillaceae</taxon>
        <taxon>Paenibacillus</taxon>
    </lineage>
</organism>
<dbReference type="EMBL" id="BORQ01000004">
    <property type="protein sequence ID" value="GIO32450.1"/>
    <property type="molecule type" value="Genomic_DNA"/>
</dbReference>
<comment type="caution">
    <text evidence="1">The sequence shown here is derived from an EMBL/GenBank/DDBJ whole genome shotgun (WGS) entry which is preliminary data.</text>
</comment>
<evidence type="ECO:0000313" key="2">
    <source>
        <dbReference type="Proteomes" id="UP000679779"/>
    </source>
</evidence>
<reference evidence="1" key="1">
    <citation type="submission" date="2021-03" db="EMBL/GenBank/DDBJ databases">
        <title>Antimicrobial resistance genes in bacteria isolated from Japanese honey, and their potential for conferring macrolide and lincosamide resistance in the American foulbrood pathogen Paenibacillus larvae.</title>
        <authorList>
            <person name="Okamoto M."/>
            <person name="Kumagai M."/>
            <person name="Kanamori H."/>
            <person name="Takamatsu D."/>
        </authorList>
    </citation>
    <scope>NUCLEOTIDE SEQUENCE</scope>
    <source>
        <strain evidence="1">J2TS6</strain>
    </source>
</reference>
<sequence>MSNNWAFKDLPNTMALTTKDVLTMKKPILFTRKNPESSLHGIEG</sequence>
<dbReference type="Proteomes" id="UP000679779">
    <property type="component" value="Unassembled WGS sequence"/>
</dbReference>
<dbReference type="AlphaFoldDB" id="A0A919XL53"/>
<proteinExistence type="predicted"/>
<name>A0A919XL53_9BACL</name>
<keyword evidence="2" id="KW-1185">Reference proteome</keyword>
<evidence type="ECO:0000313" key="1">
    <source>
        <dbReference type="EMBL" id="GIO32450.1"/>
    </source>
</evidence>
<accession>A0A919XL53</accession>
<gene>
    <name evidence="1" type="ORF">J2TS6_35910</name>
</gene>
<protein>
    <submittedName>
        <fullName evidence="1">Uncharacterized protein</fullName>
    </submittedName>
</protein>